<proteinExistence type="predicted"/>
<reference evidence="2" key="2">
    <citation type="journal article" date="2018" name="Mol. Plant Microbe Interact.">
        <title>Genome sequence resources for the wheat stripe rust pathogen (Puccinia striiformis f. sp. tritici) and the barley stripe rust pathogen (Puccinia striiformis f. sp. hordei).</title>
        <authorList>
            <person name="Xia C."/>
            <person name="Wang M."/>
            <person name="Yin C."/>
            <person name="Cornejo O.E."/>
            <person name="Hulbert S.H."/>
            <person name="Chen X."/>
        </authorList>
    </citation>
    <scope>NUCLEOTIDE SEQUENCE [LARGE SCALE GENOMIC DNA]</scope>
    <source>
        <strain evidence="2">93-210</strain>
    </source>
</reference>
<name>A0ACC0E453_9BASI</name>
<dbReference type="EMBL" id="CM045875">
    <property type="protein sequence ID" value="KAI7943909.1"/>
    <property type="molecule type" value="Genomic_DNA"/>
</dbReference>
<organism evidence="1 2">
    <name type="scientific">Puccinia striiformis f. sp. tritici</name>
    <dbReference type="NCBI Taxonomy" id="168172"/>
    <lineage>
        <taxon>Eukaryota</taxon>
        <taxon>Fungi</taxon>
        <taxon>Dikarya</taxon>
        <taxon>Basidiomycota</taxon>
        <taxon>Pucciniomycotina</taxon>
        <taxon>Pucciniomycetes</taxon>
        <taxon>Pucciniales</taxon>
        <taxon>Pucciniaceae</taxon>
        <taxon>Puccinia</taxon>
    </lineage>
</organism>
<evidence type="ECO:0000313" key="1">
    <source>
        <dbReference type="EMBL" id="KAI7943909.1"/>
    </source>
</evidence>
<keyword evidence="2" id="KW-1185">Reference proteome</keyword>
<dbReference type="Proteomes" id="UP001060170">
    <property type="component" value="Chromosome 11"/>
</dbReference>
<reference evidence="2" key="1">
    <citation type="journal article" date="2018" name="BMC Genomics">
        <title>Genomic insights into host adaptation between the wheat stripe rust pathogen (Puccinia striiformis f. sp. tritici) and the barley stripe rust pathogen (Puccinia striiformis f. sp. hordei).</title>
        <authorList>
            <person name="Xia C."/>
            <person name="Wang M."/>
            <person name="Yin C."/>
            <person name="Cornejo O.E."/>
            <person name="Hulbert S.H."/>
            <person name="Chen X."/>
        </authorList>
    </citation>
    <scope>NUCLEOTIDE SEQUENCE [LARGE SCALE GENOMIC DNA]</scope>
    <source>
        <strain evidence="2">93-210</strain>
    </source>
</reference>
<evidence type="ECO:0000313" key="2">
    <source>
        <dbReference type="Proteomes" id="UP001060170"/>
    </source>
</evidence>
<reference evidence="1 2" key="3">
    <citation type="journal article" date="2022" name="Microbiol. Spectr.">
        <title>Folding features and dynamics of 3D genome architecture in plant fungal pathogens.</title>
        <authorList>
            <person name="Xia C."/>
        </authorList>
    </citation>
    <scope>NUCLEOTIDE SEQUENCE [LARGE SCALE GENOMIC DNA]</scope>
    <source>
        <strain evidence="1 2">93-210</strain>
    </source>
</reference>
<sequence length="456" mass="51985">MPELKAHYACSLRQAPSLLCSTSGSFWFRGQQATHAPRDTALDLTQVPPVDQCQGWQQNNEPNQTQDPINSSTNSESNDTADSEPDPDVDESIEPREEQLEIEYPDDQTLQEPYPNSNTDENASQQASNVDAQELEERSDNPESDYCNNPNNEDLVSEHLNDNATDPPHSNPDEYAVEEDETHNQSNLIIDVANSENNNQSSFTPYLGYIAEEQEPTPLQPNATPTAPMDPDTSDYLNNHYEHQPADQSDPAIDSSPVTQHTAPYQPAEGAYKPVSASYHPVPFPYQHIPISYKHFQNPYCQPYAQPQLHSPSHSPPASIESQYPSHFSPVTWFPAPMFTHPPNYSHYQYHPRPHSHFPDAVSNNINHDPETTSSDYNNHLQQDYEHHHEDNHIDNHHQYDNHTHQYHNHSPDDQFEHQQAGYNSYHDDVNDFVYDDSGDYNSHDDYSDTDSFIFP</sequence>
<gene>
    <name evidence="1" type="ORF">MJO28_011437</name>
</gene>
<protein>
    <submittedName>
        <fullName evidence="1">Uncharacterized protein</fullName>
    </submittedName>
</protein>
<accession>A0ACC0E453</accession>
<comment type="caution">
    <text evidence="1">The sequence shown here is derived from an EMBL/GenBank/DDBJ whole genome shotgun (WGS) entry which is preliminary data.</text>
</comment>